<feature type="transmembrane region" description="Helical" evidence="1">
    <location>
        <begin position="38"/>
        <end position="58"/>
    </location>
</feature>
<proteinExistence type="predicted"/>
<evidence type="ECO:0000313" key="3">
    <source>
        <dbReference type="Proteomes" id="UP000188820"/>
    </source>
</evidence>
<keyword evidence="1" id="KW-0472">Membrane</keyword>
<gene>
    <name evidence="2" type="ORF">BKG89_09000</name>
</gene>
<dbReference type="RefSeq" id="WP_077464228.1">
    <property type="nucleotide sequence ID" value="NZ_MLAA01000039.1"/>
</dbReference>
<keyword evidence="1" id="KW-1133">Transmembrane helix</keyword>
<keyword evidence="1" id="KW-0812">Transmembrane</keyword>
<evidence type="ECO:0000256" key="1">
    <source>
        <dbReference type="SAM" id="Phobius"/>
    </source>
</evidence>
<sequence>MNSPIKLHGAVWISLFINIILNIIVLEQHYYYFDTGAIISFVFLPWLIGVACAIAFTITQKKWQLVVLSISFIAFIPIGFLGIWGASKTMSALNKKMAGIE</sequence>
<keyword evidence="3" id="KW-1185">Reference proteome</keyword>
<name>A0ABX3KWU2_9PAST</name>
<feature type="transmembrane region" description="Helical" evidence="1">
    <location>
        <begin position="7"/>
        <end position="26"/>
    </location>
</feature>
<dbReference type="EMBL" id="MLAA01000039">
    <property type="protein sequence ID" value="OOF67697.1"/>
    <property type="molecule type" value="Genomic_DNA"/>
</dbReference>
<reference evidence="2 3" key="1">
    <citation type="submission" date="2016-10" db="EMBL/GenBank/DDBJ databases">
        <title>Rodentibacter gen. nov. and new species.</title>
        <authorList>
            <person name="Christensen H."/>
        </authorList>
    </citation>
    <scope>NUCLEOTIDE SEQUENCE [LARGE SCALE GENOMIC DNA]</scope>
    <source>
        <strain evidence="2 3">1998236014</strain>
    </source>
</reference>
<dbReference type="Proteomes" id="UP000188820">
    <property type="component" value="Unassembled WGS sequence"/>
</dbReference>
<evidence type="ECO:0000313" key="2">
    <source>
        <dbReference type="EMBL" id="OOF67697.1"/>
    </source>
</evidence>
<accession>A0ABX3KWU2</accession>
<comment type="caution">
    <text evidence="2">The sequence shown here is derived from an EMBL/GenBank/DDBJ whole genome shotgun (WGS) entry which is preliminary data.</text>
</comment>
<feature type="transmembrane region" description="Helical" evidence="1">
    <location>
        <begin position="65"/>
        <end position="87"/>
    </location>
</feature>
<protein>
    <submittedName>
        <fullName evidence="2">ABC transporter permease</fullName>
    </submittedName>
</protein>
<organism evidence="2 3">
    <name type="scientific">Rodentibacter caecimuris</name>
    <dbReference type="NCBI Taxonomy" id="1796644"/>
    <lineage>
        <taxon>Bacteria</taxon>
        <taxon>Pseudomonadati</taxon>
        <taxon>Pseudomonadota</taxon>
        <taxon>Gammaproteobacteria</taxon>
        <taxon>Pasteurellales</taxon>
        <taxon>Pasteurellaceae</taxon>
        <taxon>Rodentibacter</taxon>
    </lineage>
</organism>